<dbReference type="Proteomes" id="UP000238153">
    <property type="component" value="Unassembled WGS sequence"/>
</dbReference>
<reference evidence="3 4" key="1">
    <citation type="submission" date="2017-11" db="EMBL/GenBank/DDBJ databases">
        <authorList>
            <person name="Founou R.C."/>
            <person name="Founou L."/>
            <person name="Allam M."/>
            <person name="Ismail A."/>
            <person name="Essack S.Y."/>
        </authorList>
    </citation>
    <scope>NUCLEOTIDE SEQUENCE [LARGE SCALE GENOMIC DNA]</scope>
    <source>
        <strain evidence="3 4">G811N2B1</strain>
    </source>
</reference>
<evidence type="ECO:0000313" key="3">
    <source>
        <dbReference type="EMBL" id="PPJ73707.1"/>
    </source>
</evidence>
<dbReference type="STRING" id="1283.ShL2_00567"/>
<evidence type="ECO:0000313" key="5">
    <source>
        <dbReference type="Proteomes" id="UP001269271"/>
    </source>
</evidence>
<dbReference type="OMA" id="DKMINTK"/>
<keyword evidence="5" id="KW-1185">Reference proteome</keyword>
<keyword evidence="1" id="KW-1133">Transmembrane helix</keyword>
<dbReference type="EMBL" id="PGWX01000342">
    <property type="protein sequence ID" value="PPJ73707.1"/>
    <property type="molecule type" value="Genomic_DNA"/>
</dbReference>
<name>A0A2A1KB87_STAHA</name>
<gene>
    <name evidence="3" type="ORF">CV019_09120</name>
    <name evidence="2" type="ORF">RO950_07680</name>
</gene>
<reference evidence="2 5" key="2">
    <citation type="submission" date="2023-08" db="EMBL/GenBank/DDBJ databases">
        <title>Genomic surveillance of Staphylococcus haemolyticus neonatal outbreak in southern France.</title>
        <authorList>
            <person name="Magnan C."/>
            <person name="Morsli M."/>
            <person name="Thiery B."/>
            <person name="Salipante F."/>
            <person name="Attar J."/>
            <person name="Massimo D.M."/>
            <person name="Ory J."/>
            <person name="Pantel A."/>
            <person name="Lavigne J.-P."/>
        </authorList>
    </citation>
    <scope>NUCLEOTIDE SEQUENCE [LARGE SCALE GENOMIC DNA]</scope>
    <source>
        <strain evidence="2 5">NSH026</strain>
    </source>
</reference>
<dbReference type="AlphaFoldDB" id="A0A2A1KB87"/>
<dbReference type="KEGG" id="shh:ShL2_00567"/>
<proteinExistence type="predicted"/>
<keyword evidence="1" id="KW-0472">Membrane</keyword>
<dbReference type="Proteomes" id="UP001269271">
    <property type="component" value="Unassembled WGS sequence"/>
</dbReference>
<evidence type="ECO:0000313" key="4">
    <source>
        <dbReference type="Proteomes" id="UP000238153"/>
    </source>
</evidence>
<dbReference type="InterPro" id="IPR032613">
    <property type="entry name" value="DUF4889"/>
</dbReference>
<organism evidence="3 4">
    <name type="scientific">Staphylococcus haemolyticus</name>
    <dbReference type="NCBI Taxonomy" id="1283"/>
    <lineage>
        <taxon>Bacteria</taxon>
        <taxon>Bacillati</taxon>
        <taxon>Bacillota</taxon>
        <taxon>Bacilli</taxon>
        <taxon>Bacillales</taxon>
        <taxon>Staphylococcaceae</taxon>
        <taxon>Staphylococcus</taxon>
    </lineage>
</organism>
<comment type="caution">
    <text evidence="3">The sequence shown here is derived from an EMBL/GenBank/DDBJ whole genome shotgun (WGS) entry which is preliminary data.</text>
</comment>
<dbReference type="RefSeq" id="WP_011274992.1">
    <property type="nucleotide sequence ID" value="NZ_CABMHO010000017.1"/>
</dbReference>
<dbReference type="Pfam" id="PF16230">
    <property type="entry name" value="DUF4889"/>
    <property type="match status" value="1"/>
</dbReference>
<dbReference type="EMBL" id="JAVSOO010000017">
    <property type="protein sequence ID" value="MDT4286900.1"/>
    <property type="molecule type" value="Genomic_DNA"/>
</dbReference>
<feature type="transmembrane region" description="Helical" evidence="1">
    <location>
        <begin position="6"/>
        <end position="27"/>
    </location>
</feature>
<evidence type="ECO:0000313" key="2">
    <source>
        <dbReference type="EMBL" id="MDT4286900.1"/>
    </source>
</evidence>
<protein>
    <submittedName>
        <fullName evidence="3">DUF4889 domain-containing protein</fullName>
    </submittedName>
</protein>
<sequence length="117" mass="13232">MKNKKGLGIGIALIAIMLIVCIVLVVMMMTGGQKETYYGYMKNDHTIDKMVNEQTEKIEKNVELPSDSKANVKKGDFVFLVKEKGSDKFSRVSKVDHDDVPHGLMMKIHEMHDMKGM</sequence>
<keyword evidence="1" id="KW-0812">Transmembrane</keyword>
<evidence type="ECO:0000256" key="1">
    <source>
        <dbReference type="SAM" id="Phobius"/>
    </source>
</evidence>
<accession>A0A2A1KB87</accession>